<dbReference type="InterPro" id="IPR009044">
    <property type="entry name" value="ssDNA-bd_transcriptional_reg"/>
</dbReference>
<sequence length="211" mass="23666">MRAIFRQVLSPRLPQLRQFSSKIYPSFTVYESDAVFQVSPIQPEYVQQSNYLKTKRVGSLLLSWAKQRDGSYDYTKKLYFALTPSEIGLVLEVLDSKVGEINIKHTPNRNDPAVQTTERTLKVVSAFSSREQTSGTKFEVAGDFDVNTTLSTGETRVLKELLTYSLPRLYGFHSVLEGPLNMGSNSSQSIQSGSQGRPRSSQPSQAGEWPF</sequence>
<gene>
    <name evidence="4" type="primary">AlNc14C73G4968</name>
    <name evidence="4" type="ORF">ALNC14_056850</name>
</gene>
<proteinExistence type="inferred from homology"/>
<evidence type="ECO:0000313" key="4">
    <source>
        <dbReference type="EMBL" id="CCA19542.1"/>
    </source>
</evidence>
<feature type="compositionally biased region" description="Low complexity" evidence="3">
    <location>
        <begin position="184"/>
        <end position="205"/>
    </location>
</feature>
<evidence type="ECO:0000256" key="3">
    <source>
        <dbReference type="SAM" id="MobiDB-lite"/>
    </source>
</evidence>
<protein>
    <submittedName>
        <fullName evidence="4">Uncharacterized protein AlNc14C73G4968</fullName>
    </submittedName>
</protein>
<evidence type="ECO:0000256" key="2">
    <source>
        <dbReference type="ARBA" id="ARBA00022946"/>
    </source>
</evidence>
<name>F0WEB1_9STRA</name>
<accession>F0WEB1</accession>
<dbReference type="GO" id="GO:0006355">
    <property type="term" value="P:regulation of DNA-templated transcription"/>
    <property type="evidence" value="ECO:0007669"/>
    <property type="project" value="InterPro"/>
</dbReference>
<evidence type="ECO:0000256" key="1">
    <source>
        <dbReference type="ARBA" id="ARBA00006061"/>
    </source>
</evidence>
<dbReference type="GO" id="GO:0003697">
    <property type="term" value="F:single-stranded DNA binding"/>
    <property type="evidence" value="ECO:0007669"/>
    <property type="project" value="InterPro"/>
</dbReference>
<reference evidence="4" key="2">
    <citation type="submission" date="2011-02" db="EMBL/GenBank/DDBJ databases">
        <authorList>
            <person name="MacLean D."/>
        </authorList>
    </citation>
    <scope>NUCLEOTIDE SEQUENCE</scope>
</reference>
<dbReference type="EMBL" id="FR824118">
    <property type="protein sequence ID" value="CCA19542.1"/>
    <property type="molecule type" value="Genomic_DNA"/>
</dbReference>
<feature type="region of interest" description="Disordered" evidence="3">
    <location>
        <begin position="183"/>
        <end position="211"/>
    </location>
</feature>
<dbReference type="HOGENOM" id="CLU_084360_0_0_1"/>
<dbReference type="GO" id="GO:0006952">
    <property type="term" value="P:defense response"/>
    <property type="evidence" value="ECO:0007669"/>
    <property type="project" value="InterPro"/>
</dbReference>
<reference evidence="4" key="1">
    <citation type="journal article" date="2011" name="PLoS Biol.">
        <title>Gene gain and loss during evolution of obligate parasitism in the white rust pathogen of Arabidopsis thaliana.</title>
        <authorList>
            <person name="Kemen E."/>
            <person name="Gardiner A."/>
            <person name="Schultz-Larsen T."/>
            <person name="Kemen A.C."/>
            <person name="Balmuth A.L."/>
            <person name="Robert-Seilaniantz A."/>
            <person name="Bailey K."/>
            <person name="Holub E."/>
            <person name="Studholme D.J."/>
            <person name="Maclean D."/>
            <person name="Jones J.D."/>
        </authorList>
    </citation>
    <scope>NUCLEOTIDE SEQUENCE</scope>
</reference>
<dbReference type="Gene3D" id="2.30.31.10">
    <property type="entry name" value="Transcriptional Coactivator Pc4, Chain A"/>
    <property type="match status" value="1"/>
</dbReference>
<dbReference type="AlphaFoldDB" id="F0WEB1"/>
<organism evidence="4">
    <name type="scientific">Albugo laibachii Nc14</name>
    <dbReference type="NCBI Taxonomy" id="890382"/>
    <lineage>
        <taxon>Eukaryota</taxon>
        <taxon>Sar</taxon>
        <taxon>Stramenopiles</taxon>
        <taxon>Oomycota</taxon>
        <taxon>Peronosporomycetes</taxon>
        <taxon>Albuginales</taxon>
        <taxon>Albuginaceae</taxon>
        <taxon>Albugo</taxon>
    </lineage>
</organism>
<dbReference type="SUPFAM" id="SSF54447">
    <property type="entry name" value="ssDNA-binding transcriptional regulator domain"/>
    <property type="match status" value="1"/>
</dbReference>
<dbReference type="InterPro" id="IPR013742">
    <property type="entry name" value="Whirly"/>
</dbReference>
<keyword evidence="2" id="KW-0809">Transit peptide</keyword>
<dbReference type="PANTHER" id="PTHR31745">
    <property type="entry name" value="SINGLE-STRANDED DNA-BINDING PROTEIN WHY2, MITOCHONDRIAL"/>
    <property type="match status" value="1"/>
</dbReference>
<comment type="similarity">
    <text evidence="1">Belongs to the Whirly family.</text>
</comment>
<dbReference type="Pfam" id="PF08536">
    <property type="entry name" value="Whirly"/>
    <property type="match status" value="1"/>
</dbReference>
<dbReference type="PANTHER" id="PTHR31745:SF1">
    <property type="entry name" value="SINGLE-STRANDED DNA-BINDING PROTEIN WHY2, MITOCHONDRIAL"/>
    <property type="match status" value="1"/>
</dbReference>